<evidence type="ECO:0000313" key="5">
    <source>
        <dbReference type="EMBL" id="EGD72666.1"/>
    </source>
</evidence>
<organism evidence="6">
    <name type="scientific">Salpingoeca rosetta (strain ATCC 50818 / BSB-021)</name>
    <dbReference type="NCBI Taxonomy" id="946362"/>
    <lineage>
        <taxon>Eukaryota</taxon>
        <taxon>Choanoflagellata</taxon>
        <taxon>Craspedida</taxon>
        <taxon>Salpingoecidae</taxon>
        <taxon>Salpingoeca</taxon>
    </lineage>
</organism>
<name>F2U8F8_SALR5</name>
<dbReference type="EMBL" id="GL832964">
    <property type="protein sequence ID" value="EGD72666.1"/>
    <property type="molecule type" value="Genomic_DNA"/>
</dbReference>
<dbReference type="Pfam" id="PF00933">
    <property type="entry name" value="Glyco_hydro_3"/>
    <property type="match status" value="1"/>
</dbReference>
<dbReference type="SUPFAM" id="SSF52279">
    <property type="entry name" value="Beta-D-glucan exohydrolase, C-terminal domain"/>
    <property type="match status" value="1"/>
</dbReference>
<dbReference type="Proteomes" id="UP000007799">
    <property type="component" value="Unassembled WGS sequence"/>
</dbReference>
<dbReference type="Pfam" id="PF14310">
    <property type="entry name" value="Fn3-like"/>
    <property type="match status" value="1"/>
</dbReference>
<dbReference type="GO" id="GO:0031222">
    <property type="term" value="P:arabinan catabolic process"/>
    <property type="evidence" value="ECO:0007669"/>
    <property type="project" value="TreeGrafter"/>
</dbReference>
<gene>
    <name evidence="5" type="ORF">PTSG_04397</name>
</gene>
<evidence type="ECO:0000256" key="1">
    <source>
        <dbReference type="ARBA" id="ARBA00022729"/>
    </source>
</evidence>
<keyword evidence="2" id="KW-0378">Hydrolase</keyword>
<dbReference type="AlphaFoldDB" id="F2U8F8"/>
<dbReference type="OMA" id="PTCANNA"/>
<dbReference type="InterPro" id="IPR044993">
    <property type="entry name" value="BXL"/>
</dbReference>
<dbReference type="GeneID" id="16075071"/>
<dbReference type="PRINTS" id="PR00133">
    <property type="entry name" value="GLHYDRLASE3"/>
</dbReference>
<keyword evidence="1" id="KW-0732">Signal</keyword>
<dbReference type="Pfam" id="PF01915">
    <property type="entry name" value="Glyco_hydro_3_C"/>
    <property type="match status" value="1"/>
</dbReference>
<dbReference type="KEGG" id="sre:PTSG_04397"/>
<dbReference type="InParanoid" id="F2U8F8"/>
<dbReference type="InterPro" id="IPR002772">
    <property type="entry name" value="Glyco_hydro_3_C"/>
</dbReference>
<dbReference type="InterPro" id="IPR001764">
    <property type="entry name" value="Glyco_hydro_3_N"/>
</dbReference>
<feature type="domain" description="Fibronectin type III-like" evidence="4">
    <location>
        <begin position="519"/>
        <end position="591"/>
    </location>
</feature>
<evidence type="ECO:0000259" key="4">
    <source>
        <dbReference type="SMART" id="SM01217"/>
    </source>
</evidence>
<keyword evidence="6" id="KW-1185">Reference proteome</keyword>
<dbReference type="SMART" id="SM01217">
    <property type="entry name" value="Fn3_like"/>
    <property type="match status" value="1"/>
</dbReference>
<reference evidence="5" key="1">
    <citation type="submission" date="2009-08" db="EMBL/GenBank/DDBJ databases">
        <title>Annotation of Salpingoeca rosetta.</title>
        <authorList>
            <consortium name="The Broad Institute Genome Sequencing Platform"/>
            <person name="Russ C."/>
            <person name="Cuomo C."/>
            <person name="Burger G."/>
            <person name="Gray M.W."/>
            <person name="Holland P.W.H."/>
            <person name="King N."/>
            <person name="Lang F.B.F."/>
            <person name="Roger A.J."/>
            <person name="Ruiz-Trillo I."/>
            <person name="Young S.K."/>
            <person name="Zeng Q."/>
            <person name="Gargeya S."/>
            <person name="Alvarado L."/>
            <person name="Berlin A."/>
            <person name="Chapman S.B."/>
            <person name="Chen Z."/>
            <person name="Freedman E."/>
            <person name="Gellesch M."/>
            <person name="Goldberg J."/>
            <person name="Griggs A."/>
            <person name="Gujja S."/>
            <person name="Heilman E."/>
            <person name="Heiman D."/>
            <person name="Howarth C."/>
            <person name="Mehta T."/>
            <person name="Neiman D."/>
            <person name="Pearson M."/>
            <person name="Roberts A."/>
            <person name="Saif S."/>
            <person name="Shea T."/>
            <person name="Shenoy N."/>
            <person name="Sisk P."/>
            <person name="Stolte C."/>
            <person name="Sykes S."/>
            <person name="White J."/>
            <person name="Yandava C."/>
            <person name="Haas B."/>
            <person name="Nusbaum C."/>
            <person name="Birren B."/>
        </authorList>
    </citation>
    <scope>NUCLEOTIDE SEQUENCE [LARGE SCALE GENOMIC DNA]</scope>
    <source>
        <strain evidence="5">ATCC 50818</strain>
    </source>
</reference>
<evidence type="ECO:0000256" key="3">
    <source>
        <dbReference type="ARBA" id="ARBA00023295"/>
    </source>
</evidence>
<dbReference type="InterPro" id="IPR026891">
    <property type="entry name" value="Fn3-like"/>
</dbReference>
<keyword evidence="3" id="KW-0326">Glycosidase</keyword>
<dbReference type="SUPFAM" id="SSF51445">
    <property type="entry name" value="(Trans)glycosidases"/>
    <property type="match status" value="1"/>
</dbReference>
<dbReference type="RefSeq" id="XP_004994489.1">
    <property type="nucleotide sequence ID" value="XM_004994432.1"/>
</dbReference>
<dbReference type="PANTHER" id="PTHR42721:SF41">
    <property type="entry name" value="GLYCOSIDE HYDROLASE FAMILY 3 C-TERMINAL DOMAIN-CONTAINING PROTEIN"/>
    <property type="match status" value="1"/>
</dbReference>
<dbReference type="FunFam" id="3.40.50.1700:FF:000010">
    <property type="entry name" value="Glycoside hydrolase, putative"/>
    <property type="match status" value="1"/>
</dbReference>
<dbReference type="PANTHER" id="PTHR42721">
    <property type="entry name" value="SUGAR HYDROLASE-RELATED"/>
    <property type="match status" value="1"/>
</dbReference>
<dbReference type="InterPro" id="IPR036881">
    <property type="entry name" value="Glyco_hydro_3_C_sf"/>
</dbReference>
<dbReference type="Gene3D" id="3.20.20.300">
    <property type="entry name" value="Glycoside hydrolase, family 3, N-terminal domain"/>
    <property type="match status" value="1"/>
</dbReference>
<accession>F2U8F8</accession>
<dbReference type="GO" id="GO:0045493">
    <property type="term" value="P:xylan catabolic process"/>
    <property type="evidence" value="ECO:0007669"/>
    <property type="project" value="InterPro"/>
</dbReference>
<sequence length="614" mass="67145">MLSCRPRHVRSPNININRDPRWGRNQEVPSEDPLLNGEFGKLYTMGLQQGEDSRYTKVVVTLKHWDAYSLEDSDGFTRHNFDAKVSNFALMDTYWPAFRKAVMEGNAKGVMCSYNALNGRPTCTHPLLTKVLRDIWKFDGYVTSDTGAIEDIYAKHHYTANASAAVAAALRDGRCDMDSGAVYHDALLDAVNSGECSMDDVDRALYNTLKLRFELGLFDPIEDQPYWRINASSINTTYAQDLNMKITLESMILLQNHNNALPFKKGRKVAVIGPHINAQEALVGNYLGQLCPDDSFDCITSPLAAIEAINGMSNTVSAMGSGVLACTDASIQEAVNVAKDADYVVLLIGINDTIEAESNDRTSIDLPQCQHKLTAAIAHLNKTTAAVLINGGMLAIEQEKKQLPAIIEAGYPGFYGGAAIAKTIFGDNNHLGGKLPYTVYPADYIHKINMSDMEMTNSPGRSYRYYTGQPLWPFGFGLAYTTFSVQSPGPSASTFATGSNTSFSLPVHVVNTGKRTGDTVVQVYMAPVSLPHRSFSLKKQLIAFERVHLTPNQRLGVTIPLSADVFNMVDPVTGNVVSTPGSYRLVVSDGVAPTLRFSVSLHGDEVVVEKFPSV</sequence>
<proteinExistence type="predicted"/>
<dbReference type="GO" id="GO:0009044">
    <property type="term" value="F:xylan 1,4-beta-xylosidase activity"/>
    <property type="evidence" value="ECO:0007669"/>
    <property type="project" value="InterPro"/>
</dbReference>
<dbReference type="InterPro" id="IPR036962">
    <property type="entry name" value="Glyco_hydro_3_N_sf"/>
</dbReference>
<evidence type="ECO:0000256" key="2">
    <source>
        <dbReference type="ARBA" id="ARBA00022801"/>
    </source>
</evidence>
<dbReference type="Gene3D" id="2.60.40.10">
    <property type="entry name" value="Immunoglobulins"/>
    <property type="match status" value="1"/>
</dbReference>
<dbReference type="InterPro" id="IPR013783">
    <property type="entry name" value="Ig-like_fold"/>
</dbReference>
<dbReference type="InterPro" id="IPR017853">
    <property type="entry name" value="GH"/>
</dbReference>
<dbReference type="STRING" id="946362.F2U8F8"/>
<dbReference type="eggNOG" id="ENOG502QQ55">
    <property type="taxonomic scope" value="Eukaryota"/>
</dbReference>
<dbReference type="OrthoDB" id="408728at2759"/>
<evidence type="ECO:0000313" key="6">
    <source>
        <dbReference type="Proteomes" id="UP000007799"/>
    </source>
</evidence>
<dbReference type="GO" id="GO:0046556">
    <property type="term" value="F:alpha-L-arabinofuranosidase activity"/>
    <property type="evidence" value="ECO:0007669"/>
    <property type="project" value="TreeGrafter"/>
</dbReference>
<protein>
    <recommendedName>
        <fullName evidence="4">Fibronectin type III-like domain-containing protein</fullName>
    </recommendedName>
</protein>
<dbReference type="Gene3D" id="3.40.50.1700">
    <property type="entry name" value="Glycoside hydrolase family 3 C-terminal domain"/>
    <property type="match status" value="1"/>
</dbReference>